<gene>
    <name evidence="6" type="ORF">FC46_GL001751</name>
</gene>
<keyword evidence="3" id="KW-0238">DNA-binding</keyword>
<dbReference type="InterPro" id="IPR005119">
    <property type="entry name" value="LysR_subst-bd"/>
</dbReference>
<dbReference type="Pfam" id="PF03466">
    <property type="entry name" value="LysR_substrate"/>
    <property type="match status" value="1"/>
</dbReference>
<dbReference type="InterPro" id="IPR050950">
    <property type="entry name" value="HTH-type_LysR_regulators"/>
</dbReference>
<dbReference type="AlphaFoldDB" id="A0A0R1UBJ0"/>
<proteinExistence type="inferred from homology"/>
<evidence type="ECO:0000256" key="1">
    <source>
        <dbReference type="ARBA" id="ARBA00009437"/>
    </source>
</evidence>
<accession>A0A0R1UBJ0</accession>
<dbReference type="PROSITE" id="PS50931">
    <property type="entry name" value="HTH_LYSR"/>
    <property type="match status" value="1"/>
</dbReference>
<evidence type="ECO:0000259" key="5">
    <source>
        <dbReference type="PROSITE" id="PS50931"/>
    </source>
</evidence>
<dbReference type="Gene3D" id="3.40.190.10">
    <property type="entry name" value="Periplasmic binding protein-like II"/>
    <property type="match status" value="2"/>
</dbReference>
<dbReference type="GO" id="GO:0003677">
    <property type="term" value="F:DNA binding"/>
    <property type="evidence" value="ECO:0007669"/>
    <property type="project" value="UniProtKB-KW"/>
</dbReference>
<evidence type="ECO:0000256" key="2">
    <source>
        <dbReference type="ARBA" id="ARBA00023015"/>
    </source>
</evidence>
<evidence type="ECO:0000256" key="4">
    <source>
        <dbReference type="ARBA" id="ARBA00023163"/>
    </source>
</evidence>
<keyword evidence="2" id="KW-0805">Transcription regulation</keyword>
<evidence type="ECO:0000256" key="3">
    <source>
        <dbReference type="ARBA" id="ARBA00023125"/>
    </source>
</evidence>
<dbReference type="PATRIC" id="fig|1423763.3.peg.1784"/>
<evidence type="ECO:0000313" key="7">
    <source>
        <dbReference type="Proteomes" id="UP000051036"/>
    </source>
</evidence>
<dbReference type="Proteomes" id="UP000051036">
    <property type="component" value="Unassembled WGS sequence"/>
</dbReference>
<organism evidence="6 7">
    <name type="scientific">Lactobacillus kalixensis DSM 16043</name>
    <dbReference type="NCBI Taxonomy" id="1423763"/>
    <lineage>
        <taxon>Bacteria</taxon>
        <taxon>Bacillati</taxon>
        <taxon>Bacillota</taxon>
        <taxon>Bacilli</taxon>
        <taxon>Lactobacillales</taxon>
        <taxon>Lactobacillaceae</taxon>
        <taxon>Lactobacillus</taxon>
    </lineage>
</organism>
<dbReference type="CDD" id="cd05466">
    <property type="entry name" value="PBP2_LTTR_substrate"/>
    <property type="match status" value="1"/>
</dbReference>
<dbReference type="Pfam" id="PF00126">
    <property type="entry name" value="HTH_1"/>
    <property type="match status" value="1"/>
</dbReference>
<name>A0A0R1UBJ0_9LACO</name>
<keyword evidence="7" id="KW-1185">Reference proteome</keyword>
<dbReference type="InterPro" id="IPR036390">
    <property type="entry name" value="WH_DNA-bd_sf"/>
</dbReference>
<dbReference type="PANTHER" id="PTHR30419:SF28">
    <property type="entry name" value="HTH-TYPE TRANSCRIPTIONAL REGULATOR BSDA"/>
    <property type="match status" value="1"/>
</dbReference>
<dbReference type="PRINTS" id="PR00039">
    <property type="entry name" value="HTHLYSR"/>
</dbReference>
<reference evidence="6 7" key="1">
    <citation type="journal article" date="2015" name="Genome Announc.">
        <title>Expanding the biotechnology potential of lactobacilli through comparative genomics of 213 strains and associated genera.</title>
        <authorList>
            <person name="Sun Z."/>
            <person name="Harris H.M."/>
            <person name="McCann A."/>
            <person name="Guo C."/>
            <person name="Argimon S."/>
            <person name="Zhang W."/>
            <person name="Yang X."/>
            <person name="Jeffery I.B."/>
            <person name="Cooney J.C."/>
            <person name="Kagawa T.F."/>
            <person name="Liu W."/>
            <person name="Song Y."/>
            <person name="Salvetti E."/>
            <person name="Wrobel A."/>
            <person name="Rasinkangas P."/>
            <person name="Parkhill J."/>
            <person name="Rea M.C."/>
            <person name="O'Sullivan O."/>
            <person name="Ritari J."/>
            <person name="Douillard F.P."/>
            <person name="Paul Ross R."/>
            <person name="Yang R."/>
            <person name="Briner A.E."/>
            <person name="Felis G.E."/>
            <person name="de Vos W.M."/>
            <person name="Barrangou R."/>
            <person name="Klaenhammer T.R."/>
            <person name="Caufield P.W."/>
            <person name="Cui Y."/>
            <person name="Zhang H."/>
            <person name="O'Toole P.W."/>
        </authorList>
    </citation>
    <scope>NUCLEOTIDE SEQUENCE [LARGE SCALE GENOMIC DNA]</scope>
    <source>
        <strain evidence="6 7">DSM 16043</strain>
    </source>
</reference>
<evidence type="ECO:0000313" key="6">
    <source>
        <dbReference type="EMBL" id="KRL90745.1"/>
    </source>
</evidence>
<dbReference type="EMBL" id="AZFM01000007">
    <property type="protein sequence ID" value="KRL90745.1"/>
    <property type="molecule type" value="Genomic_DNA"/>
</dbReference>
<dbReference type="SUPFAM" id="SSF46785">
    <property type="entry name" value="Winged helix' DNA-binding domain"/>
    <property type="match status" value="1"/>
</dbReference>
<comment type="similarity">
    <text evidence="1">Belongs to the LysR transcriptional regulatory family.</text>
</comment>
<dbReference type="InterPro" id="IPR036388">
    <property type="entry name" value="WH-like_DNA-bd_sf"/>
</dbReference>
<keyword evidence="4" id="KW-0804">Transcription</keyword>
<protein>
    <submittedName>
        <fullName evidence="6">Transcriptional regulator</fullName>
    </submittedName>
</protein>
<dbReference type="PANTHER" id="PTHR30419">
    <property type="entry name" value="HTH-TYPE TRANSCRIPTIONAL REGULATOR YBHD"/>
    <property type="match status" value="1"/>
</dbReference>
<dbReference type="GO" id="GO:0005829">
    <property type="term" value="C:cytosol"/>
    <property type="evidence" value="ECO:0007669"/>
    <property type="project" value="TreeGrafter"/>
</dbReference>
<dbReference type="GO" id="GO:0003700">
    <property type="term" value="F:DNA-binding transcription factor activity"/>
    <property type="evidence" value="ECO:0007669"/>
    <property type="project" value="InterPro"/>
</dbReference>
<dbReference type="FunFam" id="1.10.10.10:FF:000001">
    <property type="entry name" value="LysR family transcriptional regulator"/>
    <property type="match status" value="1"/>
</dbReference>
<sequence length="286" mass="32564">MKNKNMNLKQLRYFLAVAEEKQITAAAKRLFIAQPPLSYQLKQLEKELDVRLFIRTSHGIELTDAGQELRVYAEKILNLVDAAKDQVQKMAQGELGTIKIGSASSSVGELPSLKFKELTKYYPDISFDVYEDNTFGVLEKLSNGTIDLGIVRTPFKRYGIDSKTITNEKMMAVTTNEIILKQGAIDLPTLAKQPLIIYRRFEDIFNQSFSHRGLKPFYAVKCDDSRTAILWAKRGLGLALVPEKIATLYAKDNFIPVEHVNWETHLQLVWRKGVISPLVKRIIELF</sequence>
<dbReference type="SUPFAM" id="SSF53850">
    <property type="entry name" value="Periplasmic binding protein-like II"/>
    <property type="match status" value="1"/>
</dbReference>
<dbReference type="InterPro" id="IPR000847">
    <property type="entry name" value="LysR_HTH_N"/>
</dbReference>
<feature type="domain" description="HTH lysR-type" evidence="5">
    <location>
        <begin position="6"/>
        <end position="63"/>
    </location>
</feature>
<dbReference type="Gene3D" id="1.10.10.10">
    <property type="entry name" value="Winged helix-like DNA-binding domain superfamily/Winged helix DNA-binding domain"/>
    <property type="match status" value="1"/>
</dbReference>
<comment type="caution">
    <text evidence="6">The sequence shown here is derived from an EMBL/GenBank/DDBJ whole genome shotgun (WGS) entry which is preliminary data.</text>
</comment>